<dbReference type="EMBL" id="QWGR01000005">
    <property type="protein sequence ID" value="RIJ48232.1"/>
    <property type="molecule type" value="Genomic_DNA"/>
</dbReference>
<dbReference type="InterPro" id="IPR003838">
    <property type="entry name" value="ABC3_permease_C"/>
</dbReference>
<feature type="transmembrane region" description="Helical" evidence="6">
    <location>
        <begin position="220"/>
        <end position="244"/>
    </location>
</feature>
<keyword evidence="4 6" id="KW-1133">Transmembrane helix</keyword>
<evidence type="ECO:0000256" key="2">
    <source>
        <dbReference type="ARBA" id="ARBA00022475"/>
    </source>
</evidence>
<feature type="transmembrane region" description="Helical" evidence="6">
    <location>
        <begin position="306"/>
        <end position="326"/>
    </location>
</feature>
<gene>
    <name evidence="8" type="ORF">D1614_10895</name>
</gene>
<accession>A0A399T040</accession>
<dbReference type="Pfam" id="PF02687">
    <property type="entry name" value="FtsX"/>
    <property type="match status" value="1"/>
</dbReference>
<dbReference type="GO" id="GO:0005886">
    <property type="term" value="C:plasma membrane"/>
    <property type="evidence" value="ECO:0007669"/>
    <property type="project" value="UniProtKB-SubCell"/>
</dbReference>
<evidence type="ECO:0000256" key="3">
    <source>
        <dbReference type="ARBA" id="ARBA00022692"/>
    </source>
</evidence>
<protein>
    <recommendedName>
        <fullName evidence="7">ABC3 transporter permease C-terminal domain-containing protein</fullName>
    </recommendedName>
</protein>
<evidence type="ECO:0000313" key="9">
    <source>
        <dbReference type="Proteomes" id="UP000265926"/>
    </source>
</evidence>
<keyword evidence="2" id="KW-1003">Cell membrane</keyword>
<evidence type="ECO:0000256" key="6">
    <source>
        <dbReference type="SAM" id="Phobius"/>
    </source>
</evidence>
<reference evidence="8 9" key="1">
    <citation type="submission" date="2018-08" db="EMBL/GenBank/DDBJ databases">
        <title>Pallidiluteibacterium maritimus gen. nov., sp. nov., isolated from coastal sediment.</title>
        <authorList>
            <person name="Zhou L.Y."/>
        </authorList>
    </citation>
    <scope>NUCLEOTIDE SEQUENCE [LARGE SCALE GENOMIC DNA]</scope>
    <source>
        <strain evidence="8 9">XSD2</strain>
    </source>
</reference>
<dbReference type="OrthoDB" id="9770036at2"/>
<dbReference type="InterPro" id="IPR050250">
    <property type="entry name" value="Macrolide_Exporter_MacB"/>
</dbReference>
<feature type="transmembrane region" description="Helical" evidence="6">
    <location>
        <begin position="272"/>
        <end position="294"/>
    </location>
</feature>
<keyword evidence="5 6" id="KW-0472">Membrane</keyword>
<sequence>MEMGMNTHDLLLIKLETQEANNNYQILKSEFEKIAGVISVTASSNIPAVSGTGSINLGIGEREIVRYNYISIDTNFPETFGIGMVDGNSLTRNHGSGFLLNKSAVEELGLKNPIGESITLYSGENGNLTPSSTGVVVGVLNDFSYRPNYDSSKGAIFNVNPADFNAMFVQISPADQPKTILELEKTGKDLFDDMPLSIHYLNEEIENDFFIQKLYKIRNLILVTSIFSFLIALSGLLGISILTIRKRVKEIGIRKVNGASSEKVLVLVNGKLLKTVLVSVLISFPVSIGIGHIIKSNQTNGIALSFLDYSIVFITIVTIIAVTVSWQSWRAATRNPVEALRYE</sequence>
<keyword evidence="9" id="KW-1185">Reference proteome</keyword>
<keyword evidence="3 6" id="KW-0812">Transmembrane</keyword>
<dbReference type="AlphaFoldDB" id="A0A399T040"/>
<name>A0A399T040_9BACT</name>
<evidence type="ECO:0000256" key="1">
    <source>
        <dbReference type="ARBA" id="ARBA00004651"/>
    </source>
</evidence>
<feature type="domain" description="ABC3 transporter permease C-terminal" evidence="7">
    <location>
        <begin position="223"/>
        <end position="336"/>
    </location>
</feature>
<comment type="caution">
    <text evidence="8">The sequence shown here is derived from an EMBL/GenBank/DDBJ whole genome shotgun (WGS) entry which is preliminary data.</text>
</comment>
<dbReference type="PANTHER" id="PTHR30572">
    <property type="entry name" value="MEMBRANE COMPONENT OF TRANSPORTER-RELATED"/>
    <property type="match status" value="1"/>
</dbReference>
<comment type="subcellular location">
    <subcellularLocation>
        <location evidence="1">Cell membrane</location>
        <topology evidence="1">Multi-pass membrane protein</topology>
    </subcellularLocation>
</comment>
<organism evidence="8 9">
    <name type="scientific">Maribellus luteus</name>
    <dbReference type="NCBI Taxonomy" id="2305463"/>
    <lineage>
        <taxon>Bacteria</taxon>
        <taxon>Pseudomonadati</taxon>
        <taxon>Bacteroidota</taxon>
        <taxon>Bacteroidia</taxon>
        <taxon>Marinilabiliales</taxon>
        <taxon>Prolixibacteraceae</taxon>
        <taxon>Maribellus</taxon>
    </lineage>
</organism>
<evidence type="ECO:0000259" key="7">
    <source>
        <dbReference type="Pfam" id="PF02687"/>
    </source>
</evidence>
<dbReference type="GO" id="GO:0022857">
    <property type="term" value="F:transmembrane transporter activity"/>
    <property type="evidence" value="ECO:0007669"/>
    <property type="project" value="TreeGrafter"/>
</dbReference>
<evidence type="ECO:0000313" key="8">
    <source>
        <dbReference type="EMBL" id="RIJ48232.1"/>
    </source>
</evidence>
<evidence type="ECO:0000256" key="4">
    <source>
        <dbReference type="ARBA" id="ARBA00022989"/>
    </source>
</evidence>
<proteinExistence type="predicted"/>
<dbReference type="PANTHER" id="PTHR30572:SF18">
    <property type="entry name" value="ABC-TYPE MACROLIDE FAMILY EXPORT SYSTEM PERMEASE COMPONENT 2"/>
    <property type="match status" value="1"/>
</dbReference>
<evidence type="ECO:0000256" key="5">
    <source>
        <dbReference type="ARBA" id="ARBA00023136"/>
    </source>
</evidence>
<dbReference type="Proteomes" id="UP000265926">
    <property type="component" value="Unassembled WGS sequence"/>
</dbReference>